<proteinExistence type="predicted"/>
<sequence length="33" mass="3810">MAVSCQQSPVNQIFLIFQEILCLHAILPRRKVL</sequence>
<reference evidence="1" key="2">
    <citation type="journal article" date="2015" name="Fish Shellfish Immunol.">
        <title>Early steps in the European eel (Anguilla anguilla)-Vibrio vulnificus interaction in the gills: Role of the RtxA13 toxin.</title>
        <authorList>
            <person name="Callol A."/>
            <person name="Pajuelo D."/>
            <person name="Ebbesson L."/>
            <person name="Teles M."/>
            <person name="MacKenzie S."/>
            <person name="Amaro C."/>
        </authorList>
    </citation>
    <scope>NUCLEOTIDE SEQUENCE</scope>
</reference>
<dbReference type="EMBL" id="GBXM01053639">
    <property type="protein sequence ID" value="JAH54938.1"/>
    <property type="molecule type" value="Transcribed_RNA"/>
</dbReference>
<name>A0A0E9TQD6_ANGAN</name>
<protein>
    <submittedName>
        <fullName evidence="1">Uncharacterized protein</fullName>
    </submittedName>
</protein>
<organism evidence="1">
    <name type="scientific">Anguilla anguilla</name>
    <name type="common">European freshwater eel</name>
    <name type="synonym">Muraena anguilla</name>
    <dbReference type="NCBI Taxonomy" id="7936"/>
    <lineage>
        <taxon>Eukaryota</taxon>
        <taxon>Metazoa</taxon>
        <taxon>Chordata</taxon>
        <taxon>Craniata</taxon>
        <taxon>Vertebrata</taxon>
        <taxon>Euteleostomi</taxon>
        <taxon>Actinopterygii</taxon>
        <taxon>Neopterygii</taxon>
        <taxon>Teleostei</taxon>
        <taxon>Anguilliformes</taxon>
        <taxon>Anguillidae</taxon>
        <taxon>Anguilla</taxon>
    </lineage>
</organism>
<reference evidence="1" key="1">
    <citation type="submission" date="2014-11" db="EMBL/GenBank/DDBJ databases">
        <authorList>
            <person name="Amaro Gonzalez C."/>
        </authorList>
    </citation>
    <scope>NUCLEOTIDE SEQUENCE</scope>
</reference>
<evidence type="ECO:0000313" key="1">
    <source>
        <dbReference type="EMBL" id="JAH54938.1"/>
    </source>
</evidence>
<accession>A0A0E9TQD6</accession>
<dbReference type="AlphaFoldDB" id="A0A0E9TQD6"/>